<dbReference type="AlphaFoldDB" id="A0A9P6L8A9"/>
<dbReference type="GO" id="GO:0008081">
    <property type="term" value="F:phosphoric diester hydrolase activity"/>
    <property type="evidence" value="ECO:0007669"/>
    <property type="project" value="InterPro"/>
</dbReference>
<reference evidence="4" key="1">
    <citation type="journal article" date="2020" name="Nat. Commun.">
        <title>Large-scale genome sequencing of mycorrhizal fungi provides insights into the early evolution of symbiotic traits.</title>
        <authorList>
            <person name="Miyauchi S."/>
            <person name="Kiss E."/>
            <person name="Kuo A."/>
            <person name="Drula E."/>
            <person name="Kohler A."/>
            <person name="Sanchez-Garcia M."/>
            <person name="Morin E."/>
            <person name="Andreopoulos B."/>
            <person name="Barry K.W."/>
            <person name="Bonito G."/>
            <person name="Buee M."/>
            <person name="Carver A."/>
            <person name="Chen C."/>
            <person name="Cichocki N."/>
            <person name="Clum A."/>
            <person name="Culley D."/>
            <person name="Crous P.W."/>
            <person name="Fauchery L."/>
            <person name="Girlanda M."/>
            <person name="Hayes R.D."/>
            <person name="Keri Z."/>
            <person name="LaButti K."/>
            <person name="Lipzen A."/>
            <person name="Lombard V."/>
            <person name="Magnuson J."/>
            <person name="Maillard F."/>
            <person name="Murat C."/>
            <person name="Nolan M."/>
            <person name="Ohm R.A."/>
            <person name="Pangilinan J."/>
            <person name="Pereira M.F."/>
            <person name="Perotto S."/>
            <person name="Peter M."/>
            <person name="Pfister S."/>
            <person name="Riley R."/>
            <person name="Sitrit Y."/>
            <person name="Stielow J.B."/>
            <person name="Szollosi G."/>
            <person name="Zifcakova L."/>
            <person name="Stursova M."/>
            <person name="Spatafora J.W."/>
            <person name="Tedersoo L."/>
            <person name="Vaario L.M."/>
            <person name="Yamada A."/>
            <person name="Yan M."/>
            <person name="Wang P."/>
            <person name="Xu J."/>
            <person name="Bruns T."/>
            <person name="Baldrian P."/>
            <person name="Vilgalys R."/>
            <person name="Dunand C."/>
            <person name="Henrissat B."/>
            <person name="Grigoriev I.V."/>
            <person name="Hibbett D."/>
            <person name="Nagy L.G."/>
            <person name="Martin F.M."/>
        </authorList>
    </citation>
    <scope>NUCLEOTIDE SEQUENCE</scope>
    <source>
        <strain evidence="4">UH-Tt-Lm1</strain>
    </source>
</reference>
<dbReference type="InterPro" id="IPR039559">
    <property type="entry name" value="AIM6_PI-PLC-like_dom"/>
</dbReference>
<dbReference type="PANTHER" id="PTHR31571">
    <property type="entry name" value="ALTERED INHERITANCE OF MITOCHONDRIA PROTEIN 6"/>
    <property type="match status" value="1"/>
</dbReference>
<keyword evidence="3" id="KW-0732">Signal</keyword>
<dbReference type="SUPFAM" id="SSF51695">
    <property type="entry name" value="PLC-like phosphodiesterases"/>
    <property type="match status" value="1"/>
</dbReference>
<dbReference type="EMBL" id="WIUZ02000005">
    <property type="protein sequence ID" value="KAF9786975.1"/>
    <property type="molecule type" value="Genomic_DNA"/>
</dbReference>
<dbReference type="InterPro" id="IPR051236">
    <property type="entry name" value="HAT_RTT109-like"/>
</dbReference>
<dbReference type="Gene3D" id="3.20.20.190">
    <property type="entry name" value="Phosphatidylinositol (PI) phosphodiesterase"/>
    <property type="match status" value="1"/>
</dbReference>
<evidence type="ECO:0000256" key="1">
    <source>
        <dbReference type="ARBA" id="ARBA00008858"/>
    </source>
</evidence>
<evidence type="ECO:0000256" key="3">
    <source>
        <dbReference type="SAM" id="SignalP"/>
    </source>
</evidence>
<dbReference type="CDD" id="cd08577">
    <property type="entry name" value="PI-PLCc_GDPD_SF_unchar3"/>
    <property type="match status" value="1"/>
</dbReference>
<evidence type="ECO:0000256" key="2">
    <source>
        <dbReference type="ARBA" id="ARBA00014286"/>
    </source>
</evidence>
<comment type="caution">
    <text evidence="4">The sequence shown here is derived from an EMBL/GenBank/DDBJ whole genome shotgun (WGS) entry which is preliminary data.</text>
</comment>
<proteinExistence type="inferred from homology"/>
<feature type="signal peptide" evidence="3">
    <location>
        <begin position="1"/>
        <end position="23"/>
    </location>
</feature>
<organism evidence="4 5">
    <name type="scientific">Thelephora terrestris</name>
    <dbReference type="NCBI Taxonomy" id="56493"/>
    <lineage>
        <taxon>Eukaryota</taxon>
        <taxon>Fungi</taxon>
        <taxon>Dikarya</taxon>
        <taxon>Basidiomycota</taxon>
        <taxon>Agaricomycotina</taxon>
        <taxon>Agaricomycetes</taxon>
        <taxon>Thelephorales</taxon>
        <taxon>Thelephoraceae</taxon>
        <taxon>Thelephora</taxon>
    </lineage>
</organism>
<protein>
    <recommendedName>
        <fullName evidence="2">Altered inheritance of mitochondria protein 6</fullName>
    </recommendedName>
</protein>
<accession>A0A9P6L8A9</accession>
<keyword evidence="5" id="KW-1185">Reference proteome</keyword>
<dbReference type="OrthoDB" id="4153866at2759"/>
<dbReference type="InterPro" id="IPR017946">
    <property type="entry name" value="PLC-like_Pdiesterase_TIM-brl"/>
</dbReference>
<feature type="chain" id="PRO_5040254816" description="Altered inheritance of mitochondria protein 6" evidence="3">
    <location>
        <begin position="24"/>
        <end position="308"/>
    </location>
</feature>
<sequence length="308" mass="33739">MSFSKLPLFFLWSSLSTVVLSRASVDKQIKDLITSDSPLLQYPTQFTQDIVPKQIHSHNDYWRDVPLYTALSYGVGSVEADVWLSGSDLLIGHDPESLTADRTFDSLYLQPLLKILSAQNPDTVYTRAAPPRINGIFDTSSGTSLNLLVDVKTDGASTLPAILQALKPLRDAGYLTTYYSNGTLVPSAITVIGTGNTPLDLVKDLDPRDYFFDGPLANLTGYFEPTLSPIASTDYEVAVGWNGIGTIPDDKLAKLKQLVNDAHALGIQARFWDTPGWPVSARNNVWKVLLENGADWLNADDVKAASEF</sequence>
<evidence type="ECO:0000313" key="5">
    <source>
        <dbReference type="Proteomes" id="UP000736335"/>
    </source>
</evidence>
<dbReference type="PANTHER" id="PTHR31571:SF1">
    <property type="entry name" value="ALTERED INHERITANCE OF MITOCHONDRIA PROTEIN 6"/>
    <property type="match status" value="1"/>
</dbReference>
<comment type="similarity">
    <text evidence="1">Belongs to the AIM6 family.</text>
</comment>
<evidence type="ECO:0000313" key="4">
    <source>
        <dbReference type="EMBL" id="KAF9786975.1"/>
    </source>
</evidence>
<dbReference type="GO" id="GO:0006629">
    <property type="term" value="P:lipid metabolic process"/>
    <property type="evidence" value="ECO:0007669"/>
    <property type="project" value="InterPro"/>
</dbReference>
<gene>
    <name evidence="4" type="ORF">BJ322DRAFT_1053002</name>
</gene>
<dbReference type="Proteomes" id="UP000736335">
    <property type="component" value="Unassembled WGS sequence"/>
</dbReference>
<reference evidence="4" key="2">
    <citation type="submission" date="2020-11" db="EMBL/GenBank/DDBJ databases">
        <authorList>
            <consortium name="DOE Joint Genome Institute"/>
            <person name="Kuo A."/>
            <person name="Miyauchi S."/>
            <person name="Kiss E."/>
            <person name="Drula E."/>
            <person name="Kohler A."/>
            <person name="Sanchez-Garcia M."/>
            <person name="Andreopoulos B."/>
            <person name="Barry K.W."/>
            <person name="Bonito G."/>
            <person name="Buee M."/>
            <person name="Carver A."/>
            <person name="Chen C."/>
            <person name="Cichocki N."/>
            <person name="Clum A."/>
            <person name="Culley D."/>
            <person name="Crous P.W."/>
            <person name="Fauchery L."/>
            <person name="Girlanda M."/>
            <person name="Hayes R."/>
            <person name="Keri Z."/>
            <person name="Labutti K."/>
            <person name="Lipzen A."/>
            <person name="Lombard V."/>
            <person name="Magnuson J."/>
            <person name="Maillard F."/>
            <person name="Morin E."/>
            <person name="Murat C."/>
            <person name="Nolan M."/>
            <person name="Ohm R."/>
            <person name="Pangilinan J."/>
            <person name="Pereira M."/>
            <person name="Perotto S."/>
            <person name="Peter M."/>
            <person name="Riley R."/>
            <person name="Sitrit Y."/>
            <person name="Stielow B."/>
            <person name="Szollosi G."/>
            <person name="Zifcakova L."/>
            <person name="Stursova M."/>
            <person name="Spatafora J.W."/>
            <person name="Tedersoo L."/>
            <person name="Vaario L.-M."/>
            <person name="Yamada A."/>
            <person name="Yan M."/>
            <person name="Wang P."/>
            <person name="Xu J."/>
            <person name="Bruns T."/>
            <person name="Baldrian P."/>
            <person name="Vilgalys R."/>
            <person name="Henrissat B."/>
            <person name="Grigoriev I.V."/>
            <person name="Hibbett D."/>
            <person name="Nagy L.G."/>
            <person name="Martin F.M."/>
        </authorList>
    </citation>
    <scope>NUCLEOTIDE SEQUENCE</scope>
    <source>
        <strain evidence="4">UH-Tt-Lm1</strain>
    </source>
</reference>
<name>A0A9P6L8A9_9AGAM</name>